<dbReference type="EC" id="4.2.1.32" evidence="9"/>
<organism evidence="13 14">
    <name type="scientific">Marispirochaeta aestuarii</name>
    <dbReference type="NCBI Taxonomy" id="1963862"/>
    <lineage>
        <taxon>Bacteria</taxon>
        <taxon>Pseudomonadati</taxon>
        <taxon>Spirochaetota</taxon>
        <taxon>Spirochaetia</taxon>
        <taxon>Spirochaetales</taxon>
        <taxon>Spirochaetaceae</taxon>
        <taxon>Marispirochaeta</taxon>
    </lineage>
</organism>
<dbReference type="AlphaFoldDB" id="A0A1Y1RZX9"/>
<comment type="subunit">
    <text evidence="3">Tetramer of two alpha and two beta subunits.</text>
</comment>
<dbReference type="PANTHER" id="PTHR30389:SF19">
    <property type="entry name" value="L(+)-TARTRATE DEHYDRATASE SUBUNIT ALPHA"/>
    <property type="match status" value="1"/>
</dbReference>
<evidence type="ECO:0000256" key="5">
    <source>
        <dbReference type="ARBA" id="ARBA00022723"/>
    </source>
</evidence>
<dbReference type="Pfam" id="PF05681">
    <property type="entry name" value="Fumerase"/>
    <property type="match status" value="1"/>
</dbReference>
<sequence>MNMFDKEKFTEIVSNFVTMSGKILPDDVTQKLEELKNAETGELAKTVYKCYFDNQELARKLSRPSCQDTGVINFYVNAGEHFPALGQINDCLKEAVRRSTAEAPLRHNTVAIFDEKNEGTNVGERAPYIHWEIVPDSDKIEIKPYMSGGGCSLPGRAITLMPSAGYEAIVQYVFDTIVDWGINACPPLLVGIGIAGSVENAAVLSKKALLRPIDERHPNPKGAQMEKDLEKGLNELGLGPQGISGRSTVMGVHIETAARHPSTISVAINVGCWSHRWGDIIIDKDMNYEIISHKGAKI</sequence>
<proteinExistence type="inferred from homology"/>
<dbReference type="OrthoDB" id="9798978at2"/>
<evidence type="ECO:0000256" key="8">
    <source>
        <dbReference type="ARBA" id="ARBA00023239"/>
    </source>
</evidence>
<protein>
    <recommendedName>
        <fullName evidence="10">L(+)-tartrate dehydratase subunit alpha</fullName>
        <ecNumber evidence="9">4.2.1.32</ecNumber>
    </recommendedName>
</protein>
<evidence type="ECO:0000256" key="4">
    <source>
        <dbReference type="ARBA" id="ARBA00022485"/>
    </source>
</evidence>
<keyword evidence="7" id="KW-0411">Iron-sulfur</keyword>
<dbReference type="NCBIfam" id="TIGR00722">
    <property type="entry name" value="ttdA_fumA_fumB"/>
    <property type="match status" value="1"/>
</dbReference>
<dbReference type="InterPro" id="IPR004646">
    <property type="entry name" value="Fe-S_hydro-lyase_TtdA-typ_cat"/>
</dbReference>
<evidence type="ECO:0000256" key="10">
    <source>
        <dbReference type="ARBA" id="ARBA00040103"/>
    </source>
</evidence>
<evidence type="ECO:0000313" key="14">
    <source>
        <dbReference type="Proteomes" id="UP000192343"/>
    </source>
</evidence>
<evidence type="ECO:0000313" key="13">
    <source>
        <dbReference type="EMBL" id="ORC35696.1"/>
    </source>
</evidence>
<accession>A0A1Y1RZX9</accession>
<dbReference type="InterPro" id="IPR051208">
    <property type="entry name" value="Class-I_Fumarase/Tartrate_DH"/>
</dbReference>
<evidence type="ECO:0000256" key="2">
    <source>
        <dbReference type="ARBA" id="ARBA00008876"/>
    </source>
</evidence>
<dbReference type="EMBL" id="MWQY01000008">
    <property type="protein sequence ID" value="ORC35696.1"/>
    <property type="molecule type" value="Genomic_DNA"/>
</dbReference>
<dbReference type="GO" id="GO:0051539">
    <property type="term" value="F:4 iron, 4 sulfur cluster binding"/>
    <property type="evidence" value="ECO:0007669"/>
    <property type="project" value="UniProtKB-KW"/>
</dbReference>
<dbReference type="Proteomes" id="UP000192343">
    <property type="component" value="Unassembled WGS sequence"/>
</dbReference>
<name>A0A1Y1RZX9_9SPIO</name>
<evidence type="ECO:0000259" key="12">
    <source>
        <dbReference type="Pfam" id="PF05681"/>
    </source>
</evidence>
<dbReference type="NCBIfam" id="NF006084">
    <property type="entry name" value="PRK08230.1"/>
    <property type="match status" value="1"/>
</dbReference>
<gene>
    <name evidence="13" type="ORF">B4O97_08620</name>
</gene>
<evidence type="ECO:0000256" key="6">
    <source>
        <dbReference type="ARBA" id="ARBA00023004"/>
    </source>
</evidence>
<evidence type="ECO:0000256" key="9">
    <source>
        <dbReference type="ARBA" id="ARBA00039027"/>
    </source>
</evidence>
<reference evidence="13 14" key="1">
    <citation type="submission" date="2017-03" db="EMBL/GenBank/DDBJ databases">
        <title>Draft Genome sequence of Marispirochaeta sp. strain JC444.</title>
        <authorList>
            <person name="Shivani Y."/>
            <person name="Subhash Y."/>
            <person name="Sasikala C."/>
            <person name="Ramana C."/>
        </authorList>
    </citation>
    <scope>NUCLEOTIDE SEQUENCE [LARGE SCALE GENOMIC DNA]</scope>
    <source>
        <strain evidence="13 14">JC444</strain>
    </source>
</reference>
<keyword evidence="6" id="KW-0408">Iron</keyword>
<keyword evidence="8" id="KW-0456">Lyase</keyword>
<comment type="similarity">
    <text evidence="2">Belongs to the class-I fumarase family.</text>
</comment>
<comment type="catalytic activity">
    <reaction evidence="11">
        <text>(2R,3R)-tartrate = oxaloacetate + H2O</text>
        <dbReference type="Rhea" id="RHEA:15413"/>
        <dbReference type="ChEBI" id="CHEBI:15377"/>
        <dbReference type="ChEBI" id="CHEBI:16452"/>
        <dbReference type="ChEBI" id="CHEBI:30924"/>
        <dbReference type="EC" id="4.2.1.32"/>
    </reaction>
</comment>
<evidence type="ECO:0000256" key="1">
    <source>
        <dbReference type="ARBA" id="ARBA00001915"/>
    </source>
</evidence>
<evidence type="ECO:0000256" key="3">
    <source>
        <dbReference type="ARBA" id="ARBA00011209"/>
    </source>
</evidence>
<dbReference type="PANTHER" id="PTHR30389">
    <property type="entry name" value="FUMARATE HYDRATASE-RELATED"/>
    <property type="match status" value="1"/>
</dbReference>
<dbReference type="GO" id="GO:0046872">
    <property type="term" value="F:metal ion binding"/>
    <property type="evidence" value="ECO:0007669"/>
    <property type="project" value="UniProtKB-KW"/>
</dbReference>
<dbReference type="GO" id="GO:0008730">
    <property type="term" value="F:L(+)-tartrate dehydratase activity"/>
    <property type="evidence" value="ECO:0007669"/>
    <property type="project" value="UniProtKB-EC"/>
</dbReference>
<keyword evidence="5" id="KW-0479">Metal-binding</keyword>
<comment type="cofactor">
    <cofactor evidence="1">
        <name>iron-sulfur cluster</name>
        <dbReference type="ChEBI" id="CHEBI:30408"/>
    </cofactor>
</comment>
<comment type="caution">
    <text evidence="13">The sequence shown here is derived from an EMBL/GenBank/DDBJ whole genome shotgun (WGS) entry which is preliminary data.</text>
</comment>
<dbReference type="STRING" id="1963862.B4O97_08620"/>
<keyword evidence="4" id="KW-0004">4Fe-4S</keyword>
<evidence type="ECO:0000256" key="7">
    <source>
        <dbReference type="ARBA" id="ARBA00023014"/>
    </source>
</evidence>
<feature type="domain" description="Fe-S hydro-lyase tartrate dehydratase alpha-type catalytic" evidence="12">
    <location>
        <begin position="11"/>
        <end position="276"/>
    </location>
</feature>
<keyword evidence="14" id="KW-1185">Reference proteome</keyword>
<evidence type="ECO:0000256" key="11">
    <source>
        <dbReference type="ARBA" id="ARBA00049253"/>
    </source>
</evidence>